<reference evidence="8" key="1">
    <citation type="journal article" date="2020" name="bioRxiv">
        <title>Chromosome-level reference genome of the European wasp spider Argiope bruennichi: a resource for studies on range expansion and evolutionary adaptation.</title>
        <authorList>
            <person name="Sheffer M.M."/>
            <person name="Hoppe A."/>
            <person name="Krehenwinkel H."/>
            <person name="Uhl G."/>
            <person name="Kuss A.W."/>
            <person name="Jensen L."/>
            <person name="Jensen C."/>
            <person name="Gillespie R.G."/>
            <person name="Hoff K.J."/>
            <person name="Prost S."/>
        </authorList>
    </citation>
    <scope>NUCLEOTIDE SEQUENCE</scope>
</reference>
<dbReference type="EMBL" id="JABXBU010002228">
    <property type="protein sequence ID" value="KAF8770067.1"/>
    <property type="molecule type" value="Genomic_DNA"/>
</dbReference>
<dbReference type="InterPro" id="IPR034922">
    <property type="entry name" value="REX1-like_exo"/>
</dbReference>
<dbReference type="AlphaFoldDB" id="A0A8T0EBD3"/>
<dbReference type="PANTHER" id="PTHR12801">
    <property type="entry name" value="RNA EXONUCLEASE REXO1 / RECO3 FAMILY MEMBER-RELATED"/>
    <property type="match status" value="1"/>
</dbReference>
<comment type="subcellular location">
    <subcellularLocation>
        <location evidence="1">Nucleus</location>
    </subcellularLocation>
</comment>
<feature type="domain" description="Exonuclease" evidence="7">
    <location>
        <begin position="267"/>
        <end position="427"/>
    </location>
</feature>
<reference evidence="8" key="2">
    <citation type="submission" date="2020-06" db="EMBL/GenBank/DDBJ databases">
        <authorList>
            <person name="Sheffer M."/>
        </authorList>
    </citation>
    <scope>NUCLEOTIDE SEQUENCE</scope>
</reference>
<dbReference type="FunFam" id="3.30.420.10:FF:000019">
    <property type="entry name" value="RNA exonuclease NEF-sp"/>
    <property type="match status" value="1"/>
</dbReference>
<proteinExistence type="inferred from homology"/>
<evidence type="ECO:0000313" key="8">
    <source>
        <dbReference type="EMBL" id="KAF8770067.1"/>
    </source>
</evidence>
<dbReference type="GO" id="GO:0005634">
    <property type="term" value="C:nucleus"/>
    <property type="evidence" value="ECO:0007669"/>
    <property type="project" value="UniProtKB-SubCell"/>
</dbReference>
<protein>
    <submittedName>
        <fullName evidence="8">RNA exonuclease 5 like protein</fullName>
    </submittedName>
</protein>
<evidence type="ECO:0000256" key="6">
    <source>
        <dbReference type="ARBA" id="ARBA00023242"/>
    </source>
</evidence>
<organism evidence="8 9">
    <name type="scientific">Argiope bruennichi</name>
    <name type="common">Wasp spider</name>
    <name type="synonym">Aranea bruennichi</name>
    <dbReference type="NCBI Taxonomy" id="94029"/>
    <lineage>
        <taxon>Eukaryota</taxon>
        <taxon>Metazoa</taxon>
        <taxon>Ecdysozoa</taxon>
        <taxon>Arthropoda</taxon>
        <taxon>Chelicerata</taxon>
        <taxon>Arachnida</taxon>
        <taxon>Araneae</taxon>
        <taxon>Araneomorphae</taxon>
        <taxon>Entelegynae</taxon>
        <taxon>Araneoidea</taxon>
        <taxon>Araneidae</taxon>
        <taxon>Argiope</taxon>
    </lineage>
</organism>
<dbReference type="InterPro" id="IPR047021">
    <property type="entry name" value="REXO1/3/4-like"/>
</dbReference>
<dbReference type="PANTHER" id="PTHR12801:SF82">
    <property type="entry name" value="RNA EXONUCLEASE 5"/>
    <property type="match status" value="1"/>
</dbReference>
<name>A0A8T0EBD3_ARGBR</name>
<evidence type="ECO:0000256" key="2">
    <source>
        <dbReference type="ARBA" id="ARBA00006357"/>
    </source>
</evidence>
<comment type="similarity">
    <text evidence="2">Belongs to the REXO1/REXO3 family.</text>
</comment>
<evidence type="ECO:0000259" key="7">
    <source>
        <dbReference type="SMART" id="SM00479"/>
    </source>
</evidence>
<dbReference type="Gene3D" id="3.30.420.10">
    <property type="entry name" value="Ribonuclease H-like superfamily/Ribonuclease H"/>
    <property type="match status" value="1"/>
</dbReference>
<evidence type="ECO:0000256" key="3">
    <source>
        <dbReference type="ARBA" id="ARBA00022722"/>
    </source>
</evidence>
<dbReference type="GO" id="GO:0003676">
    <property type="term" value="F:nucleic acid binding"/>
    <property type="evidence" value="ECO:0007669"/>
    <property type="project" value="InterPro"/>
</dbReference>
<evidence type="ECO:0000256" key="1">
    <source>
        <dbReference type="ARBA" id="ARBA00004123"/>
    </source>
</evidence>
<accession>A0A8T0EBD3</accession>
<dbReference type="InterPro" id="IPR036397">
    <property type="entry name" value="RNaseH_sf"/>
</dbReference>
<gene>
    <name evidence="8" type="ORF">HNY73_017638</name>
</gene>
<keyword evidence="9" id="KW-1185">Reference proteome</keyword>
<keyword evidence="4" id="KW-0378">Hydrolase</keyword>
<dbReference type="CDD" id="cd06145">
    <property type="entry name" value="REX1_like"/>
    <property type="match status" value="1"/>
</dbReference>
<dbReference type="SMART" id="SM00479">
    <property type="entry name" value="EXOIII"/>
    <property type="match status" value="1"/>
</dbReference>
<dbReference type="InterPro" id="IPR013520">
    <property type="entry name" value="Ribonucl_H"/>
</dbReference>
<keyword evidence="6" id="KW-0539">Nucleus</keyword>
<sequence>MDAARNDFATWSNKKTQRFESKKRKVEALLNLFENEEKMHPPAKKKSKDSLTEEYKYLKEQLKRYVKKPEIEPFFSLSYGGKKAQLNFKDCKLGNVSENIEPLFIEDIYQLLLKSVIGHMSPYPLVWANLEQPQNVAKTVLLVVEGFTKYNIISNISKLKNMTVFPHVVEIVSSNIPFATELSTLHLVTDFHIRAKGSYSTMFPKEQQVKVEPSQSCKSPSKLHLLLSPIQMVMENYPFPTNVFEYSKSDGYVFTKKSYAPVSENSPMFAIDCEMCRTAENPTELTRIAVVNEKLETIYHTLVKPETKIIDYMTRFSGITKEMLADVTVKHGDVQQMLQKLLPSDAILVGQSLNCDLHALKMIHPYVIDTSIIFNSSGIRGKKSSLKSLTQTFLQEIIQDNKNGHDPVEDAIAAMKLVQLKLENSIGFGDACLLDTSKIKENDIESNSFQSSSNIRNVANGCSISKTVPVSVKKDNGFFAKVAEFSKKTCLIGNEASLNHYDSSMLNKNVQKFLKPNTEKIVKTTLKEIKNNDLIISHVCFDLESEQDSLVKLNNILGDVHEACVDRTMFMVLISGVDDKNFTDIKSNLFMITLKRIN</sequence>
<evidence type="ECO:0000313" key="9">
    <source>
        <dbReference type="Proteomes" id="UP000807504"/>
    </source>
</evidence>
<dbReference type="Pfam" id="PF00929">
    <property type="entry name" value="RNase_T"/>
    <property type="match status" value="1"/>
</dbReference>
<keyword evidence="3" id="KW-0540">Nuclease</keyword>
<keyword evidence="5 8" id="KW-0269">Exonuclease</keyword>
<comment type="caution">
    <text evidence="8">The sequence shown here is derived from an EMBL/GenBank/DDBJ whole genome shotgun (WGS) entry which is preliminary data.</text>
</comment>
<dbReference type="SUPFAM" id="SSF53098">
    <property type="entry name" value="Ribonuclease H-like"/>
    <property type="match status" value="1"/>
</dbReference>
<dbReference type="InterPro" id="IPR012337">
    <property type="entry name" value="RNaseH-like_sf"/>
</dbReference>
<dbReference type="Proteomes" id="UP000807504">
    <property type="component" value="Unassembled WGS sequence"/>
</dbReference>
<evidence type="ECO:0000256" key="5">
    <source>
        <dbReference type="ARBA" id="ARBA00022839"/>
    </source>
</evidence>
<evidence type="ECO:0000256" key="4">
    <source>
        <dbReference type="ARBA" id="ARBA00022801"/>
    </source>
</evidence>
<dbReference type="GO" id="GO:0004527">
    <property type="term" value="F:exonuclease activity"/>
    <property type="evidence" value="ECO:0007669"/>
    <property type="project" value="UniProtKB-KW"/>
</dbReference>